<gene>
    <name evidence="1" type="ORF">GPM918_LOCUS24239</name>
    <name evidence="2" type="ORF">OVA965_LOCUS35192</name>
    <name evidence="3" type="ORF">SRO942_LOCUS24238</name>
    <name evidence="4" type="ORF">TMI583_LOCUS36153</name>
</gene>
<dbReference type="Proteomes" id="UP000677228">
    <property type="component" value="Unassembled WGS sequence"/>
</dbReference>
<evidence type="ECO:0000313" key="4">
    <source>
        <dbReference type="EMBL" id="CAF4253330.1"/>
    </source>
</evidence>
<evidence type="ECO:0000313" key="2">
    <source>
        <dbReference type="EMBL" id="CAF1459810.1"/>
    </source>
</evidence>
<name>A0A814X5I7_9BILA</name>
<evidence type="ECO:0000313" key="3">
    <source>
        <dbReference type="EMBL" id="CAF3975579.1"/>
    </source>
</evidence>
<evidence type="ECO:0000313" key="1">
    <source>
        <dbReference type="EMBL" id="CAF1211625.1"/>
    </source>
</evidence>
<organism evidence="1 5">
    <name type="scientific">Didymodactylos carnosus</name>
    <dbReference type="NCBI Taxonomy" id="1234261"/>
    <lineage>
        <taxon>Eukaryota</taxon>
        <taxon>Metazoa</taxon>
        <taxon>Spiralia</taxon>
        <taxon>Gnathifera</taxon>
        <taxon>Rotifera</taxon>
        <taxon>Eurotatoria</taxon>
        <taxon>Bdelloidea</taxon>
        <taxon>Philodinida</taxon>
        <taxon>Philodinidae</taxon>
        <taxon>Didymodactylos</taxon>
    </lineage>
</organism>
<keyword evidence="5" id="KW-1185">Reference proteome</keyword>
<dbReference type="EMBL" id="CAJNOQ010008963">
    <property type="protein sequence ID" value="CAF1211625.1"/>
    <property type="molecule type" value="Genomic_DNA"/>
</dbReference>
<dbReference type="Proteomes" id="UP000663829">
    <property type="component" value="Unassembled WGS sequence"/>
</dbReference>
<dbReference type="InterPro" id="IPR035896">
    <property type="entry name" value="AN1-like_Znf"/>
</dbReference>
<reference evidence="1" key="1">
    <citation type="submission" date="2021-02" db="EMBL/GenBank/DDBJ databases">
        <authorList>
            <person name="Nowell W R."/>
        </authorList>
    </citation>
    <scope>NUCLEOTIDE SEQUENCE</scope>
</reference>
<accession>A0A814X5I7</accession>
<sequence>MASAAEKKRCAQCGKAGEIVVSTCDGCQQLSCDKHINEHRHELARQIDNVGQEHDLLQNLNGENDAHLILSRIDAWEQESITRVQVAAEAARTDLRELISRTKNERKALLGKLADELQSNRKSDDYTENDINRWIQQLKGLREIMEKPSNVEIVEESNGASIHLIKVRENCSQQQPHAFLSERFDKAVGAVALSQDGLMAWHVDYIGSNGSTSGVNLYSSGTHHIRFRLEGDWGHWFFSGIIPSSQEMVADASRSRSVYGWWDFENTVINGKQQSVGKAEFIEKDDEMTLTLNCGKKQIELEHHRTNSLTHLPVDLRVCPFPWKLLVGFDWRGGCVHILR</sequence>
<dbReference type="AlphaFoldDB" id="A0A814X5I7"/>
<dbReference type="EMBL" id="CAJOBA010052286">
    <property type="protein sequence ID" value="CAF4253330.1"/>
    <property type="molecule type" value="Genomic_DNA"/>
</dbReference>
<comment type="caution">
    <text evidence="1">The sequence shown here is derived from an EMBL/GenBank/DDBJ whole genome shotgun (WGS) entry which is preliminary data.</text>
</comment>
<dbReference type="EMBL" id="CAJNOK010030420">
    <property type="protein sequence ID" value="CAF1459810.1"/>
    <property type="molecule type" value="Genomic_DNA"/>
</dbReference>
<dbReference type="OrthoDB" id="9985551at2759"/>
<proteinExistence type="predicted"/>
<dbReference type="SUPFAM" id="SSF118310">
    <property type="entry name" value="AN1-like Zinc finger"/>
    <property type="match status" value="1"/>
</dbReference>
<evidence type="ECO:0000313" key="5">
    <source>
        <dbReference type="Proteomes" id="UP000663829"/>
    </source>
</evidence>
<evidence type="ECO:0008006" key="6">
    <source>
        <dbReference type="Google" id="ProtNLM"/>
    </source>
</evidence>
<dbReference type="Proteomes" id="UP000682733">
    <property type="component" value="Unassembled WGS sequence"/>
</dbReference>
<dbReference type="EMBL" id="CAJOBC010008964">
    <property type="protein sequence ID" value="CAF3975579.1"/>
    <property type="molecule type" value="Genomic_DNA"/>
</dbReference>
<protein>
    <recommendedName>
        <fullName evidence="6">B box-type domain-containing protein</fullName>
    </recommendedName>
</protein>
<dbReference type="Proteomes" id="UP000681722">
    <property type="component" value="Unassembled WGS sequence"/>
</dbReference>